<evidence type="ECO:0000256" key="1">
    <source>
        <dbReference type="SAM" id="SignalP"/>
    </source>
</evidence>
<dbReference type="InterPro" id="IPR006170">
    <property type="entry name" value="PBP/GOBP"/>
</dbReference>
<proteinExistence type="predicted"/>
<comment type="caution">
    <text evidence="2">The sequence shown here is derived from an EMBL/GenBank/DDBJ whole genome shotgun (WGS) entry which is preliminary data.</text>
</comment>
<keyword evidence="1" id="KW-0732">Signal</keyword>
<dbReference type="Gene3D" id="1.10.238.20">
    <property type="entry name" value="Pheromone/general odorant binding protein domain"/>
    <property type="match status" value="1"/>
</dbReference>
<feature type="signal peptide" evidence="1">
    <location>
        <begin position="1"/>
        <end position="27"/>
    </location>
</feature>
<accession>A0AAW1UZ94</accession>
<sequence>MSCTYLPNKMFFLKLSIFVCCVILIKAEGGEPHVEACLEETKGNVTYDEIKRMETTTHISEFDNIPTRVYCVLQCALKKSGVLVGEMIDSKKLAAEKFMAVIKYREPFLECVEKIEYKECDDMKTYMKCMIKYFNHDLKKE</sequence>
<dbReference type="GO" id="GO:0005549">
    <property type="term" value="F:odorant binding"/>
    <property type="evidence" value="ECO:0007669"/>
    <property type="project" value="InterPro"/>
</dbReference>
<reference evidence="2 3" key="1">
    <citation type="submission" date="2023-03" db="EMBL/GenBank/DDBJ databases">
        <title>Genome insight into feeding habits of ladybird beetles.</title>
        <authorList>
            <person name="Li H.-S."/>
            <person name="Huang Y.-H."/>
            <person name="Pang H."/>
        </authorList>
    </citation>
    <scope>NUCLEOTIDE SEQUENCE [LARGE SCALE GENOMIC DNA]</scope>
    <source>
        <strain evidence="2">SYSU_2023b</strain>
        <tissue evidence="2">Whole body</tissue>
    </source>
</reference>
<dbReference type="InterPro" id="IPR036728">
    <property type="entry name" value="PBP_GOBP_sf"/>
</dbReference>
<name>A0AAW1UZ94_9CUCU</name>
<evidence type="ECO:0000313" key="2">
    <source>
        <dbReference type="EMBL" id="KAK9886500.1"/>
    </source>
</evidence>
<dbReference type="Proteomes" id="UP001431783">
    <property type="component" value="Unassembled WGS sequence"/>
</dbReference>
<dbReference type="EMBL" id="JARQZJ010000100">
    <property type="protein sequence ID" value="KAK9886500.1"/>
    <property type="molecule type" value="Genomic_DNA"/>
</dbReference>
<feature type="chain" id="PRO_5043901139" evidence="1">
    <location>
        <begin position="28"/>
        <end position="141"/>
    </location>
</feature>
<protein>
    <submittedName>
        <fullName evidence="2">Uncharacterized protein</fullName>
    </submittedName>
</protein>
<organism evidence="2 3">
    <name type="scientific">Henosepilachna vigintioctopunctata</name>
    <dbReference type="NCBI Taxonomy" id="420089"/>
    <lineage>
        <taxon>Eukaryota</taxon>
        <taxon>Metazoa</taxon>
        <taxon>Ecdysozoa</taxon>
        <taxon>Arthropoda</taxon>
        <taxon>Hexapoda</taxon>
        <taxon>Insecta</taxon>
        <taxon>Pterygota</taxon>
        <taxon>Neoptera</taxon>
        <taxon>Endopterygota</taxon>
        <taxon>Coleoptera</taxon>
        <taxon>Polyphaga</taxon>
        <taxon>Cucujiformia</taxon>
        <taxon>Coccinelloidea</taxon>
        <taxon>Coccinellidae</taxon>
        <taxon>Epilachninae</taxon>
        <taxon>Epilachnini</taxon>
        <taxon>Henosepilachna</taxon>
    </lineage>
</organism>
<evidence type="ECO:0000313" key="3">
    <source>
        <dbReference type="Proteomes" id="UP001431783"/>
    </source>
</evidence>
<keyword evidence="3" id="KW-1185">Reference proteome</keyword>
<dbReference type="AlphaFoldDB" id="A0AAW1UZ94"/>
<gene>
    <name evidence="2" type="ORF">WA026_016781</name>
</gene>
<dbReference type="Pfam" id="PF01395">
    <property type="entry name" value="PBP_GOBP"/>
    <property type="match status" value="1"/>
</dbReference>